<dbReference type="RefSeq" id="WP_024564501.1">
    <property type="nucleotide sequence ID" value="NZ_CP007547.1"/>
</dbReference>
<dbReference type="Gene3D" id="3.90.182.10">
    <property type="entry name" value="Toxin - Anthrax Protective Antigen,domain 1"/>
    <property type="match status" value="1"/>
</dbReference>
<evidence type="ECO:0000256" key="5">
    <source>
        <dbReference type="ARBA" id="ARBA00023295"/>
    </source>
</evidence>
<dbReference type="Gene3D" id="3.30.379.10">
    <property type="entry name" value="Chitobiase/beta-hexosaminidase domain 2-like"/>
    <property type="match status" value="1"/>
</dbReference>
<dbReference type="PANTHER" id="PTHR22600:SF57">
    <property type="entry name" value="BETA-N-ACETYLHEXOSAMINIDASE"/>
    <property type="match status" value="1"/>
</dbReference>
<dbReference type="SUPFAM" id="SSF56988">
    <property type="entry name" value="Anthrax protective antigen"/>
    <property type="match status" value="1"/>
</dbReference>
<reference evidence="8" key="2">
    <citation type="journal article" date="2015" name="Genome Biol. Evol.">
        <title>Complete Genome Sequence and Transcriptomic Analysis of the Novel Pathogen Elizabethkingia anophelis in Response to Oxidative Stress.</title>
        <authorList>
            <person name="Li Y."/>
            <person name="Liu Y."/>
            <person name="Chew S.C."/>
            <person name="Tay M."/>
            <person name="Salido M.M."/>
            <person name="Teo J."/>
            <person name="Lauro F.M."/>
            <person name="Givskov M."/>
            <person name="Yang L."/>
        </authorList>
    </citation>
    <scope>NUCLEOTIDE SEQUENCE</scope>
    <source>
        <strain evidence="8">NUHP1</strain>
    </source>
</reference>
<dbReference type="Gene3D" id="3.20.20.80">
    <property type="entry name" value="Glycosidases"/>
    <property type="match status" value="1"/>
</dbReference>
<keyword evidence="4" id="KW-0378">Hydrolase</keyword>
<dbReference type="STRING" id="1338011.BD94_1817"/>
<dbReference type="GO" id="GO:0004563">
    <property type="term" value="F:beta-N-acetylhexosaminidase activity"/>
    <property type="evidence" value="ECO:0007669"/>
    <property type="project" value="UniProtKB-EC"/>
</dbReference>
<feature type="domain" description="PA14" evidence="7">
    <location>
        <begin position="614"/>
        <end position="749"/>
    </location>
</feature>
<evidence type="ECO:0000259" key="7">
    <source>
        <dbReference type="PROSITE" id="PS51820"/>
    </source>
</evidence>
<evidence type="ECO:0000313" key="9">
    <source>
        <dbReference type="Proteomes" id="UP000028933"/>
    </source>
</evidence>
<dbReference type="AlphaFoldDB" id="A0A077EDN1"/>
<sequence length="752" mass="85553">MKIQSTIIACVIGSLLYSAQELQIPALIPYPQQLERTAGNFSLNNNTITYLLEARLPWKRTEDFINQSLFSSSVTRKKSSSAESDLRIKIQQDLKPEAYKLQITNNRIEISASAEAGALYALQTLQQLYQLSGNTKIPALTIQDNPAYSWRGAELDVARHFFSKEYLYKFIDLLASYKFNKLHLHLTDDQGWRIEIKKYPKLTQQGAWRQFNNQDLACLEKAKENPDFELPKEHLRPLNGKQEYGGYYTQKDIKDIIAYATSRNIEVIPEIDMPGHMMVATNAYPELLLDGATSGWGKQFSVPINPCKESSYQFVEDVLKEVIDLFPSRYIHIGADEVEQTSWSKSTRCQNLMQQEKLNSLHDLQSYFVKRVNKYIQSKGKTAIGWDEILEGPSDPSMTVMYWRGWKKNAPLEAVNRNHPLIMSPTNPLYFDYLPNSSTLESVYNMSVIPSDIPQEKRNLIIGAQANMWSEMIPSRERLEFMILPRLTALAERVWTDNNLYSSYQQRVIQHYNLWDKKDYRYRMPDLSGFADEQVIVDGQSVLKINNPLTTSKIHYTTDGSLPTISSPVLQNSLTIREPAKIRFATISSSGAKSELYQVQVKQSKWHPAIKAKSATPGLNATFFSGVFPNTKGIKGEIIKNEIISNVKLSDTIKMPAFGTKIKGMIRVPEKGIYNFYFTCDDGGVLKIADQLVVDNDGQHAPVMKSGQIALEAGYHPIDVDFIEAGGGFTLKLYYSVNNSEPQPIPDNWFYH</sequence>
<reference evidence="8" key="1">
    <citation type="journal article" date="2013" name="Lancet">
        <title>First case of E anophelis outbreak in an intensive-care unit.</title>
        <authorList>
            <person name="Teo J."/>
            <person name="Tan S.Y."/>
            <person name="Tay M."/>
            <person name="Ding Y."/>
            <person name="Kjelleberg S."/>
            <person name="Givskov M."/>
            <person name="Lin R.T."/>
            <person name="Yang L."/>
        </authorList>
    </citation>
    <scope>NUCLEOTIDE SEQUENCE [LARGE SCALE GENOMIC DNA]</scope>
    <source>
        <strain evidence="8">NUHP1</strain>
    </source>
</reference>
<dbReference type="PROSITE" id="PS51820">
    <property type="entry name" value="PA14"/>
    <property type="match status" value="1"/>
</dbReference>
<organism evidence="8 9">
    <name type="scientific">Elizabethkingia anophelis NUHP1</name>
    <dbReference type="NCBI Taxonomy" id="1338011"/>
    <lineage>
        <taxon>Bacteria</taxon>
        <taxon>Pseudomonadati</taxon>
        <taxon>Bacteroidota</taxon>
        <taxon>Flavobacteriia</taxon>
        <taxon>Flavobacteriales</taxon>
        <taxon>Weeksellaceae</taxon>
        <taxon>Elizabethkingia</taxon>
    </lineage>
</organism>
<dbReference type="InterPro" id="IPR037524">
    <property type="entry name" value="PA14/GLEYA"/>
</dbReference>
<protein>
    <recommendedName>
        <fullName evidence="3">beta-N-acetylhexosaminidase</fullName>
        <ecNumber evidence="3">3.2.1.52</ecNumber>
    </recommendedName>
</protein>
<dbReference type="SUPFAM" id="SSF55545">
    <property type="entry name" value="beta-N-acetylhexosaminidase-like domain"/>
    <property type="match status" value="1"/>
</dbReference>
<dbReference type="Pfam" id="PF02838">
    <property type="entry name" value="Glyco_hydro_20b"/>
    <property type="match status" value="1"/>
</dbReference>
<dbReference type="EMBL" id="CP007547">
    <property type="protein sequence ID" value="AIL45592.1"/>
    <property type="molecule type" value="Genomic_DNA"/>
</dbReference>
<dbReference type="Pfam" id="PF13290">
    <property type="entry name" value="CHB_HEX_C_1"/>
    <property type="match status" value="1"/>
</dbReference>
<evidence type="ECO:0000313" key="8">
    <source>
        <dbReference type="EMBL" id="AIL45592.1"/>
    </source>
</evidence>
<dbReference type="PANTHER" id="PTHR22600">
    <property type="entry name" value="BETA-HEXOSAMINIDASE"/>
    <property type="match status" value="1"/>
</dbReference>
<dbReference type="SUPFAM" id="SSF51445">
    <property type="entry name" value="(Trans)glycosidases"/>
    <property type="match status" value="1"/>
</dbReference>
<gene>
    <name evidence="8" type="ORF">BD94_1817</name>
</gene>
<dbReference type="InterPro" id="IPR059177">
    <property type="entry name" value="GH29D-like_dom"/>
</dbReference>
<dbReference type="eggNOG" id="COG3525">
    <property type="taxonomic scope" value="Bacteria"/>
</dbReference>
<dbReference type="InterPro" id="IPR015882">
    <property type="entry name" value="HEX_bac_N"/>
</dbReference>
<dbReference type="InterPro" id="IPR029018">
    <property type="entry name" value="Hex-like_dom2"/>
</dbReference>
<evidence type="ECO:0000256" key="4">
    <source>
        <dbReference type="ARBA" id="ARBA00022801"/>
    </source>
</evidence>
<evidence type="ECO:0000256" key="3">
    <source>
        <dbReference type="ARBA" id="ARBA00012663"/>
    </source>
</evidence>
<comment type="similarity">
    <text evidence="2">Belongs to the glycosyl hydrolase 20 family.</text>
</comment>
<dbReference type="SMART" id="SM00758">
    <property type="entry name" value="PA14"/>
    <property type="match status" value="1"/>
</dbReference>
<dbReference type="HOGENOM" id="CLU_007082_5_0_10"/>
<accession>A0A077EDN1</accession>
<evidence type="ECO:0000256" key="6">
    <source>
        <dbReference type="PIRSR" id="PIRSR625705-1"/>
    </source>
</evidence>
<evidence type="ECO:0000256" key="2">
    <source>
        <dbReference type="ARBA" id="ARBA00006285"/>
    </source>
</evidence>
<dbReference type="InterPro" id="IPR015883">
    <property type="entry name" value="Glyco_hydro_20_cat"/>
</dbReference>
<dbReference type="CDD" id="cd06563">
    <property type="entry name" value="GH20_chitobiase-like"/>
    <property type="match status" value="1"/>
</dbReference>
<dbReference type="KEGG" id="eao:BD94_1817"/>
<dbReference type="PRINTS" id="PR00738">
    <property type="entry name" value="GLHYDRLASE20"/>
</dbReference>
<dbReference type="GO" id="GO:0030203">
    <property type="term" value="P:glycosaminoglycan metabolic process"/>
    <property type="evidence" value="ECO:0007669"/>
    <property type="project" value="TreeGrafter"/>
</dbReference>
<dbReference type="GO" id="GO:0016020">
    <property type="term" value="C:membrane"/>
    <property type="evidence" value="ECO:0007669"/>
    <property type="project" value="TreeGrafter"/>
</dbReference>
<keyword evidence="5" id="KW-0326">Glycosidase</keyword>
<proteinExistence type="inferred from homology"/>
<dbReference type="InterPro" id="IPR011658">
    <property type="entry name" value="PA14_dom"/>
</dbReference>
<evidence type="ECO:0000256" key="1">
    <source>
        <dbReference type="ARBA" id="ARBA00001231"/>
    </source>
</evidence>
<feature type="active site" description="Proton donor" evidence="6">
    <location>
        <position position="337"/>
    </location>
</feature>
<dbReference type="Pfam" id="PF07691">
    <property type="entry name" value="PA14"/>
    <property type="match status" value="1"/>
</dbReference>
<dbReference type="GO" id="GO:0005975">
    <property type="term" value="P:carbohydrate metabolic process"/>
    <property type="evidence" value="ECO:0007669"/>
    <property type="project" value="InterPro"/>
</dbReference>
<dbReference type="Proteomes" id="UP000028933">
    <property type="component" value="Chromosome"/>
</dbReference>
<dbReference type="InterPro" id="IPR017853">
    <property type="entry name" value="GH"/>
</dbReference>
<dbReference type="InterPro" id="IPR025705">
    <property type="entry name" value="Beta_hexosaminidase_sua/sub"/>
</dbReference>
<dbReference type="Pfam" id="PF00728">
    <property type="entry name" value="Glyco_hydro_20"/>
    <property type="match status" value="1"/>
</dbReference>
<dbReference type="EC" id="3.2.1.52" evidence="3"/>
<comment type="catalytic activity">
    <reaction evidence="1">
        <text>Hydrolysis of terminal non-reducing N-acetyl-D-hexosamine residues in N-acetyl-beta-D-hexosaminides.</text>
        <dbReference type="EC" id="3.2.1.52"/>
    </reaction>
</comment>
<name>A0A077EDN1_9FLAO</name>